<evidence type="ECO:0008006" key="6">
    <source>
        <dbReference type="Google" id="ProtNLM"/>
    </source>
</evidence>
<dbReference type="OrthoDB" id="5325318at2759"/>
<evidence type="ECO:0000256" key="3">
    <source>
        <dbReference type="ARBA" id="ARBA00023002"/>
    </source>
</evidence>
<evidence type="ECO:0000256" key="1">
    <source>
        <dbReference type="ARBA" id="ARBA00006484"/>
    </source>
</evidence>
<dbReference type="GO" id="GO:0016616">
    <property type="term" value="F:oxidoreductase activity, acting on the CH-OH group of donors, NAD or NADP as acceptor"/>
    <property type="evidence" value="ECO:0007669"/>
    <property type="project" value="UniProtKB-ARBA"/>
</dbReference>
<dbReference type="GeneID" id="55992807"/>
<comment type="similarity">
    <text evidence="1">Belongs to the short-chain dehydrogenases/reductases (SDR) family.</text>
</comment>
<keyword evidence="2" id="KW-0521">NADP</keyword>
<evidence type="ECO:0000313" key="4">
    <source>
        <dbReference type="EMBL" id="QKX58188.1"/>
    </source>
</evidence>
<sequence length="292" mass="31367">MASQSALQRSLESYKTTSSLQDFHSLHDKVVLQIKAHCLSGGGDGIGLALVKAVAEFGSHVAVIGQREIPHPELQEIQGMHEKIQVKYFCADVAQESLLTKAFDQILSDFGRIDGVIACAGICVEKTFVEHTWEEVVRLQMVNSVGLFFTVQLAVKAMLQNRPGPDDHTPKGSVILIGSIATDSGVESQGLTAYSASKGAAKGLLHSLAVELAPKGIRVNMISPGHTITDMSVSQWKTRPELETVMRNAVPMGRMADRRDLKGAAVYFLSDASLYTTGSNLVISGGIHAGRL</sequence>
<dbReference type="RefSeq" id="XP_035344366.1">
    <property type="nucleotide sequence ID" value="XM_035488473.1"/>
</dbReference>
<keyword evidence="3" id="KW-0560">Oxidoreductase</keyword>
<dbReference type="SUPFAM" id="SSF51735">
    <property type="entry name" value="NAD(P)-binding Rossmann-fold domains"/>
    <property type="match status" value="1"/>
</dbReference>
<dbReference type="Gene3D" id="3.40.50.720">
    <property type="entry name" value="NAD(P)-binding Rossmann-like Domain"/>
    <property type="match status" value="1"/>
</dbReference>
<gene>
    <name evidence="4" type="ORF">TRUGW13939_05309</name>
</gene>
<dbReference type="InterPro" id="IPR036291">
    <property type="entry name" value="NAD(P)-bd_dom_sf"/>
</dbReference>
<dbReference type="AlphaFoldDB" id="A0A7H8QX35"/>
<dbReference type="EMBL" id="CP055900">
    <property type="protein sequence ID" value="QKX58188.1"/>
    <property type="molecule type" value="Genomic_DNA"/>
</dbReference>
<dbReference type="PRINTS" id="PR00080">
    <property type="entry name" value="SDRFAMILY"/>
</dbReference>
<evidence type="ECO:0000256" key="2">
    <source>
        <dbReference type="ARBA" id="ARBA00022857"/>
    </source>
</evidence>
<proteinExistence type="inferred from homology"/>
<name>A0A7H8QX35_TALRU</name>
<dbReference type="PRINTS" id="PR00081">
    <property type="entry name" value="GDHRDH"/>
</dbReference>
<dbReference type="InterPro" id="IPR020904">
    <property type="entry name" value="Sc_DH/Rdtase_CS"/>
</dbReference>
<dbReference type="PROSITE" id="PS00061">
    <property type="entry name" value="ADH_SHORT"/>
    <property type="match status" value="1"/>
</dbReference>
<dbReference type="GO" id="GO:0050664">
    <property type="term" value="F:oxidoreductase activity, acting on NAD(P)H, oxygen as acceptor"/>
    <property type="evidence" value="ECO:0007669"/>
    <property type="project" value="TreeGrafter"/>
</dbReference>
<evidence type="ECO:0000313" key="5">
    <source>
        <dbReference type="Proteomes" id="UP000509510"/>
    </source>
</evidence>
<dbReference type="InterPro" id="IPR002347">
    <property type="entry name" value="SDR_fam"/>
</dbReference>
<dbReference type="PANTHER" id="PTHR43008">
    <property type="entry name" value="BENZIL REDUCTASE"/>
    <property type="match status" value="1"/>
</dbReference>
<dbReference type="KEGG" id="trg:TRUGW13939_05309"/>
<reference evidence="5" key="1">
    <citation type="submission" date="2020-06" db="EMBL/GenBank/DDBJ databases">
        <title>A chromosome-scale genome assembly of Talaromyces rugulosus W13939.</title>
        <authorList>
            <person name="Wang B."/>
            <person name="Guo L."/>
            <person name="Ye K."/>
            <person name="Wang L."/>
        </authorList>
    </citation>
    <scope>NUCLEOTIDE SEQUENCE [LARGE SCALE GENOMIC DNA]</scope>
    <source>
        <strain evidence="5">W13939</strain>
    </source>
</reference>
<organism evidence="4 5">
    <name type="scientific">Talaromyces rugulosus</name>
    <name type="common">Penicillium rugulosum</name>
    <dbReference type="NCBI Taxonomy" id="121627"/>
    <lineage>
        <taxon>Eukaryota</taxon>
        <taxon>Fungi</taxon>
        <taxon>Dikarya</taxon>
        <taxon>Ascomycota</taxon>
        <taxon>Pezizomycotina</taxon>
        <taxon>Eurotiomycetes</taxon>
        <taxon>Eurotiomycetidae</taxon>
        <taxon>Eurotiales</taxon>
        <taxon>Trichocomaceae</taxon>
        <taxon>Talaromyces</taxon>
        <taxon>Talaromyces sect. Islandici</taxon>
    </lineage>
</organism>
<dbReference type="PANTHER" id="PTHR43008:SF4">
    <property type="entry name" value="CHAIN DEHYDROGENASE, PUTATIVE (AFU_ORTHOLOGUE AFUA_4G08710)-RELATED"/>
    <property type="match status" value="1"/>
</dbReference>
<protein>
    <recommendedName>
        <fullName evidence="6">Ketoreductase (KR) domain-containing protein</fullName>
    </recommendedName>
</protein>
<dbReference type="Proteomes" id="UP000509510">
    <property type="component" value="Chromosome III"/>
</dbReference>
<dbReference type="Pfam" id="PF13561">
    <property type="entry name" value="adh_short_C2"/>
    <property type="match status" value="1"/>
</dbReference>
<accession>A0A7H8QX35</accession>
<keyword evidence="5" id="KW-1185">Reference proteome</keyword>